<sequence length="1600" mass="184797">MWRQVETSQTFTTMNEQDPEALVSFLSKLGLDTFYPNKLTLHSLLEIHKSSLTDEAVNSLDKIPQCFLRKLFRINADCRGGVQLPDNSENDEDMVDFLDVDWDPIDGSAEDKINPLDLIVALFLCADSFLQQEMASKMSMCQFSVPLLLPPHGSQSPCSLMLWALRDIVKEWRPLELCESKGFVKKSIILENLPFYCFVRLKNCTLSKSQLLNHVLSCGQQNHNIFVHRDMKGGAHDRRLASGLVEVCWSLPSGNKNLDKFPEPVGFANLRGDISESLPQFRFLYQVSALVFVFLDKVEEEEHKILTSLADLQTKLFLVFNCKEGTSKLDALSFQKLKKDLNLPDSRVKIRKSNLNVAEFSEKLCSSITESMTSGGFKVNINYMHDKAVELGLSVDETRGDDQKKEAEQTLNGIRVNKIKDYKDKQLPLQGDKWKSLSQLEMEECRLKKCIKTGIEEYKCELQAEKEKIINEQSKYKLSRAMKCFTKDLLEVNKKTEQSREKTEDRRENRDFFLKWIQIHLNAHLQSDTQLSQLHSKIKKESSKEKKDENLIAELYQELLDSSLGIEHYMREMGLIYEFSTNRTSEEICRLPGVAADMLLDGHPLELLDGDASNIPETWVTDVLMELHNRVGGMSRLLVLTVLGVQSTGKSTLLNTMFGVQFPVSSGRCTRGAYMIFLRVGDDVKSDLNCDFIVLIDTEGLRSPLLGLPEETLEHDNQLATFVIGLSDVTIINVAMEQSTEMQDTLQIATHAFLRMNEIGKKPVCHFVHQNVAAVSANDRNLSERQKLLDQLNEMAKEASEMEGLPDDKAFTDVMDYDINKNNWNIPGLWHGTPPMAPVNTGYSEAVAELKKHLLQTMSGDSKRQASQIPEFLEWIKSLWKSVKYENFLFSFRNSLVANAYDTLCIEFNRWEWELRKKIFTWQKAVELEILNTDTHSKVQGLEDLIELKKTEVSQKLTDEETQMKEKLDKYYEKKDANVNLIEKYRNDFLNSIGSITKEVRLSVNNKLDQTLQLKKCSIELQEKLQKYREVIEKQMKKFVSDEQRSSLSDDDLKDEFEKMWTKVTETMVGLNEQNIYDNIIKVLRGSFLNRKVNEFFLNIGDLKEIGKGPFQVKPEHMKGFPLFKYLKFQNDMTRDLQKIADEVTETCRTMLNDVLETNSDYHESLTKELLDKTDQFLKTHKRKCKTRFEFDLKLHICGIASKEFLKMHQKFLKDNGPQTQLEKFKTQYLTDFLSLYKLRSTDQVDNCEYKANVFVQSCIEPGVKELINRSLGIDIMDEVLKSSESVEFSTRSFFQQHIMQELLLKGDFQSFLKYISTYEIYIKDWIRQHILDTVSKNETLCKIRKKKLQVIIDRVSLAITQASKRADGTMLPDNKESITELIENIMKGLNKDMLIPFEAVKVSLFEIQSTSHSFIKSLRVALDQLSKRLQEEFSKCKDVKETLDKLPVKPQDELFKRVFGCGHQCPFCKVPCGVGLKEHKHHQTAVHRPQGLGGYRDFKTQKLWVSLCTTDVQCQSLFRNQDTEYQWHPYKEYKDYYPDWHIPPDVTPEASDYWKYVLVKYNEDFASAYKAKPADVPEAWKTITEEQVLNGLKDAFNVK</sequence>
<protein>
    <submittedName>
        <fullName evidence="5">Up-regulator of cell proliferation-like</fullName>
    </submittedName>
</protein>
<accession>A0A6P7LIR1</accession>
<gene>
    <name evidence="5" type="primary">LOC114848150</name>
</gene>
<feature type="domain" description="VLIG-type G" evidence="3">
    <location>
        <begin position="634"/>
        <end position="877"/>
    </location>
</feature>
<reference evidence="5" key="1">
    <citation type="submission" date="2025-08" db="UniProtKB">
        <authorList>
            <consortium name="RefSeq"/>
        </authorList>
    </citation>
    <scope>IDENTIFICATION</scope>
</reference>
<dbReference type="GO" id="GO:0005525">
    <property type="term" value="F:GTP binding"/>
    <property type="evidence" value="ECO:0007669"/>
    <property type="project" value="InterPro"/>
</dbReference>
<evidence type="ECO:0000256" key="2">
    <source>
        <dbReference type="SAM" id="Coils"/>
    </source>
</evidence>
<dbReference type="InterPro" id="IPR052986">
    <property type="entry name" value="VLIG_GTPase"/>
</dbReference>
<evidence type="ECO:0000313" key="5">
    <source>
        <dbReference type="RefSeq" id="XP_028994235.2"/>
    </source>
</evidence>
<dbReference type="InterPro" id="IPR030383">
    <property type="entry name" value="G_VLIG_dom"/>
</dbReference>
<name>A0A6P7LIR1_BETSP</name>
<evidence type="ECO:0000259" key="3">
    <source>
        <dbReference type="PROSITE" id="PS51717"/>
    </source>
</evidence>
<comment type="similarity">
    <text evidence="1">Belongs to the TRAFAC class dynamin-like GTPase superfamily. Very large inducible GTPase (VLIG) family.</text>
</comment>
<dbReference type="PANTHER" id="PTHR14819:SF9">
    <property type="entry name" value="UP-REGULATOR OF CELL PROLIFERATION-LIKE"/>
    <property type="match status" value="1"/>
</dbReference>
<dbReference type="SUPFAM" id="SSF52540">
    <property type="entry name" value="P-loop containing nucleoside triphosphate hydrolases"/>
    <property type="match status" value="1"/>
</dbReference>
<dbReference type="InterPro" id="IPR057365">
    <property type="entry name" value="URGCP"/>
</dbReference>
<dbReference type="OrthoDB" id="1597724at2759"/>
<dbReference type="GeneID" id="114848150"/>
<dbReference type="Pfam" id="PF25496">
    <property type="entry name" value="URGCP"/>
    <property type="match status" value="1"/>
</dbReference>
<dbReference type="PANTHER" id="PTHR14819">
    <property type="entry name" value="GTP-BINDING"/>
    <property type="match status" value="1"/>
</dbReference>
<proteinExistence type="inferred from homology"/>
<feature type="coiled-coil region" evidence="2">
    <location>
        <begin position="778"/>
        <end position="805"/>
    </location>
</feature>
<evidence type="ECO:0000313" key="4">
    <source>
        <dbReference type="Proteomes" id="UP000515150"/>
    </source>
</evidence>
<keyword evidence="4" id="KW-1185">Reference proteome</keyword>
<dbReference type="Gene3D" id="3.40.50.300">
    <property type="entry name" value="P-loop containing nucleotide triphosphate hydrolases"/>
    <property type="match status" value="1"/>
</dbReference>
<keyword evidence="2" id="KW-0175">Coiled coil</keyword>
<dbReference type="InterPro" id="IPR027417">
    <property type="entry name" value="P-loop_NTPase"/>
</dbReference>
<dbReference type="Proteomes" id="UP000515150">
    <property type="component" value="Chromosome 22"/>
</dbReference>
<organism evidence="4 5">
    <name type="scientific">Betta splendens</name>
    <name type="common">Siamese fighting fish</name>
    <dbReference type="NCBI Taxonomy" id="158456"/>
    <lineage>
        <taxon>Eukaryota</taxon>
        <taxon>Metazoa</taxon>
        <taxon>Chordata</taxon>
        <taxon>Craniata</taxon>
        <taxon>Vertebrata</taxon>
        <taxon>Euteleostomi</taxon>
        <taxon>Actinopterygii</taxon>
        <taxon>Neopterygii</taxon>
        <taxon>Teleostei</taxon>
        <taxon>Neoteleostei</taxon>
        <taxon>Acanthomorphata</taxon>
        <taxon>Anabantaria</taxon>
        <taxon>Anabantiformes</taxon>
        <taxon>Anabantoidei</taxon>
        <taxon>Osphronemidae</taxon>
        <taxon>Betta</taxon>
    </lineage>
</organism>
<dbReference type="Pfam" id="PF25683">
    <property type="entry name" value="URGCP_GTPase"/>
    <property type="match status" value="1"/>
</dbReference>
<evidence type="ECO:0000256" key="1">
    <source>
        <dbReference type="ARBA" id="ARBA00006828"/>
    </source>
</evidence>
<dbReference type="PROSITE" id="PS51717">
    <property type="entry name" value="G_VLIG"/>
    <property type="match status" value="1"/>
</dbReference>
<dbReference type="InParanoid" id="A0A6P7LIR1"/>
<dbReference type="KEGG" id="bspl:114848150"/>
<dbReference type="Pfam" id="PF25974">
    <property type="entry name" value="URGCP_9th"/>
    <property type="match status" value="1"/>
</dbReference>
<dbReference type="InterPro" id="IPR058641">
    <property type="entry name" value="GVIN1_dom"/>
</dbReference>
<feature type="coiled-coil region" evidence="2">
    <location>
        <begin position="1416"/>
        <end position="1443"/>
    </location>
</feature>
<dbReference type="RefSeq" id="XP_028994235.2">
    <property type="nucleotide sequence ID" value="XM_029138402.3"/>
</dbReference>